<feature type="region of interest" description="Disordered" evidence="1">
    <location>
        <begin position="126"/>
        <end position="202"/>
    </location>
</feature>
<proteinExistence type="predicted"/>
<dbReference type="EMBL" id="LR824556">
    <property type="protein sequence ID" value="CAH1642169.1"/>
    <property type="molecule type" value="Genomic_DNA"/>
</dbReference>
<name>A0A9P0N5F0_SPOLI</name>
<feature type="compositionally biased region" description="Basic and acidic residues" evidence="1">
    <location>
        <begin position="146"/>
        <end position="162"/>
    </location>
</feature>
<feature type="compositionally biased region" description="Low complexity" evidence="1">
    <location>
        <begin position="1"/>
        <end position="20"/>
    </location>
</feature>
<evidence type="ECO:0000256" key="1">
    <source>
        <dbReference type="SAM" id="MobiDB-lite"/>
    </source>
</evidence>
<keyword evidence="3" id="KW-1185">Reference proteome</keyword>
<accession>A0A9P0N5F0</accession>
<protein>
    <submittedName>
        <fullName evidence="2">Uncharacterized protein</fullName>
    </submittedName>
</protein>
<organism evidence="2 3">
    <name type="scientific">Spodoptera littoralis</name>
    <name type="common">Egyptian cotton leafworm</name>
    <dbReference type="NCBI Taxonomy" id="7109"/>
    <lineage>
        <taxon>Eukaryota</taxon>
        <taxon>Metazoa</taxon>
        <taxon>Ecdysozoa</taxon>
        <taxon>Arthropoda</taxon>
        <taxon>Hexapoda</taxon>
        <taxon>Insecta</taxon>
        <taxon>Pterygota</taxon>
        <taxon>Neoptera</taxon>
        <taxon>Endopterygota</taxon>
        <taxon>Lepidoptera</taxon>
        <taxon>Glossata</taxon>
        <taxon>Ditrysia</taxon>
        <taxon>Noctuoidea</taxon>
        <taxon>Noctuidae</taxon>
        <taxon>Amphipyrinae</taxon>
        <taxon>Spodoptera</taxon>
    </lineage>
</organism>
<dbReference type="AlphaFoldDB" id="A0A9P0N5F0"/>
<gene>
    <name evidence="2" type="ORF">SPLIT_LOCUS7525</name>
</gene>
<evidence type="ECO:0000313" key="3">
    <source>
        <dbReference type="Proteomes" id="UP001153321"/>
    </source>
</evidence>
<reference evidence="2" key="1">
    <citation type="submission" date="2022-02" db="EMBL/GenBank/DDBJ databases">
        <authorList>
            <person name="King R."/>
        </authorList>
    </citation>
    <scope>NUCLEOTIDE SEQUENCE</scope>
</reference>
<dbReference type="Proteomes" id="UP001153321">
    <property type="component" value="Chromosome 25"/>
</dbReference>
<sequence length="476" mass="54278">MGEANSEETTNNNGNANNNDDGGESDSIQVVQRDAVTNIPTLTDIHDLDKLQEDDTDTALQQEMMRNIDTTEANTRYGKIFDDSTDTVLENPEDNITELSLPADTFTEMQNDEHSKKESNINKEGINQTDAHDEKSQADNVNAENNDWRSAEKSDASGEKFSNEGNVPRAETSIEGDLEELSTEGHLDKKVSGSFELPEQRQPERRAQFGGRFMHAQNYVAHDDHTSILEPGPMRRFGDVSVPQYRPVLTRSGIVFSPSLNQQKFTAINGSHDVDILGALQQMSKDTGIVLLTRSDPFISNASILLTDDESGYEQLKADADDDFAEVEENTDPMDKDPKIKNILRWRPTRKPYKGNYHEKVEAQVALEKEQRNTLRARQLNEERIAYVMDLLKDNFWMAVYMYGEVRRILTKRVVVDDIRQMIMFLEQEGNEEMKEKVLKCYRKERYVFQDNSWDKKANNLLVQVLKDPLNDNVVA</sequence>
<evidence type="ECO:0000313" key="2">
    <source>
        <dbReference type="EMBL" id="CAH1642169.1"/>
    </source>
</evidence>
<feature type="region of interest" description="Disordered" evidence="1">
    <location>
        <begin position="1"/>
        <end position="34"/>
    </location>
</feature>